<dbReference type="Gene3D" id="3.30.70.3020">
    <property type="match status" value="1"/>
</dbReference>
<evidence type="ECO:0000259" key="10">
    <source>
        <dbReference type="Pfam" id="PF17406"/>
    </source>
</evidence>
<dbReference type="OrthoDB" id="10251401at2759"/>
<dbReference type="PANTHER" id="PTHR17972">
    <property type="entry name" value="NUCLEOLAR RNA-ASSOCIATED PROTEIN"/>
    <property type="match status" value="1"/>
</dbReference>
<evidence type="ECO:0000259" key="9">
    <source>
        <dbReference type="Pfam" id="PF17405"/>
    </source>
</evidence>
<name>A0A1R1YB07_9FUNG</name>
<gene>
    <name evidence="12" type="ORF">AYI69_g4758</name>
</gene>
<feature type="domain" description="Nrap protein" evidence="7">
    <location>
        <begin position="391"/>
        <end position="556"/>
    </location>
</feature>
<dbReference type="InterPro" id="IPR035369">
    <property type="entry name" value="Nrap_D4"/>
</dbReference>
<dbReference type="Pfam" id="PF17407">
    <property type="entry name" value="Nrap_D6"/>
    <property type="match status" value="1"/>
</dbReference>
<feature type="domain" description="Nrap protein" evidence="10">
    <location>
        <begin position="1059"/>
        <end position="1227"/>
    </location>
</feature>
<evidence type="ECO:0000313" key="13">
    <source>
        <dbReference type="Proteomes" id="UP000187429"/>
    </source>
</evidence>
<dbReference type="GO" id="GO:0034456">
    <property type="term" value="C:UTP-C complex"/>
    <property type="evidence" value="ECO:0007669"/>
    <property type="project" value="TreeGrafter"/>
</dbReference>
<dbReference type="GO" id="GO:0032545">
    <property type="term" value="C:CURI complex"/>
    <property type="evidence" value="ECO:0007669"/>
    <property type="project" value="TreeGrafter"/>
</dbReference>
<dbReference type="Pfam" id="PF17404">
    <property type="entry name" value="Nrap_D3"/>
    <property type="match status" value="1"/>
</dbReference>
<dbReference type="Pfam" id="PF17405">
    <property type="entry name" value="Nrap_D4"/>
    <property type="match status" value="1"/>
</dbReference>
<feature type="domain" description="Nrap protein" evidence="11">
    <location>
        <begin position="1245"/>
        <end position="1441"/>
    </location>
</feature>
<feature type="domain" description="Nrap protein" evidence="8">
    <location>
        <begin position="566"/>
        <end position="750"/>
    </location>
</feature>
<evidence type="ECO:0000259" key="8">
    <source>
        <dbReference type="Pfam" id="PF17404"/>
    </source>
</evidence>
<dbReference type="PANTHER" id="PTHR17972:SF0">
    <property type="entry name" value="NUCLEOLAR PROTEIN 6"/>
    <property type="match status" value="1"/>
</dbReference>
<evidence type="ECO:0000256" key="4">
    <source>
        <dbReference type="ARBA" id="ARBA00023242"/>
    </source>
</evidence>
<dbReference type="GO" id="GO:0032040">
    <property type="term" value="C:small-subunit processome"/>
    <property type="evidence" value="ECO:0007669"/>
    <property type="project" value="TreeGrafter"/>
</dbReference>
<feature type="compositionally biased region" description="Basic and acidic residues" evidence="5">
    <location>
        <begin position="26"/>
        <end position="39"/>
    </location>
</feature>
<dbReference type="Proteomes" id="UP000187429">
    <property type="component" value="Unassembled WGS sequence"/>
</dbReference>
<dbReference type="Pfam" id="PF03813">
    <property type="entry name" value="Nrap"/>
    <property type="match status" value="1"/>
</dbReference>
<comment type="caution">
    <text evidence="12">The sequence shown here is derived from an EMBL/GenBank/DDBJ whole genome shotgun (WGS) entry which is preliminary data.</text>
</comment>
<feature type="region of interest" description="Disordered" evidence="5">
    <location>
        <begin position="1"/>
        <end position="98"/>
    </location>
</feature>
<feature type="domain" description="Nrap protein" evidence="9">
    <location>
        <begin position="828"/>
        <end position="947"/>
    </location>
</feature>
<evidence type="ECO:0000256" key="5">
    <source>
        <dbReference type="SAM" id="MobiDB-lite"/>
    </source>
</evidence>
<accession>A0A1R1YB07</accession>
<keyword evidence="4" id="KW-0539">Nucleus</keyword>
<dbReference type="GO" id="GO:0003723">
    <property type="term" value="F:RNA binding"/>
    <property type="evidence" value="ECO:0007669"/>
    <property type="project" value="UniProtKB-KW"/>
</dbReference>
<evidence type="ECO:0000259" key="11">
    <source>
        <dbReference type="Pfam" id="PF17407"/>
    </source>
</evidence>
<dbReference type="Pfam" id="PF17406">
    <property type="entry name" value="Nrap_D5"/>
    <property type="match status" value="1"/>
</dbReference>
<dbReference type="Gene3D" id="3.30.70.3030">
    <property type="match status" value="1"/>
</dbReference>
<dbReference type="InterPro" id="IPR035368">
    <property type="entry name" value="Nrap_D3"/>
</dbReference>
<sequence>MVKNLKRKIEHGDIESGKSKTAKNIKSKETTSKTTHAESTELVDEDVSDSDVAESFDGSSVNETSEDEGLESSEEESEDEVKKTKKVHSEKAPTADELRELSVTPKIFRSNLIKLEIEELLNETRITPQSSKTKDLEAVMKRLVNFIENTSEVPELPLKQAIQNLYTKSKSASSKISTQYKAPFLKPALDTTHFLVKYKPPLKIAVVGSYALGLATRSRFGFNVDIAIQMPTDLFTEKDYINYRYFYKRSYYIGCLLSALNDNDELTSTLEFDYDYLRGDERLPIIVCYNKKASGNKTDKSSSNSFCFRLIPCISPETFSRDKLSPSRNHVRLNYIKNAWIPKKESSTTDDSESASVNPPTPNYNSALISEIQYFSHMSFLHNLCKQSSGFKDAVILSKVWISQRGFGKRVTNPSLKSGEVERDGVVNGFLLTMILAWLICGNRGQNSKKTPVLSTGLSSFQMFKSLLTFISNDLISESKSALEFRNSQKESALSEKFSLAEFTSNFEHTFVDPSGHLNLMSRVRPWELKRLQIEAANTLSTLDADEEKGFFSVFIDYVDNPLCVYDHLYKLEFDSSLYQLDQQLYHNFIDSDESSPNWKMLDEANVVSYLQNQIVSVLSQGLGNRALLIEARQSELISHLSKSPSSLNTKPNLINKKISFLVGIIVNKSEASKLVTLGPQPPAASNNSQSSILESECFENLWGDKSELRRFKDGSIRLSTVWGSSDSSTFERSGIVPKMISFLLMRHFKLGFPDKALANSDLLVLKCNSKSIESINVLKTLGKHFGGKASSLSTNLPKFLQTIDEAKCVKKSSSNDIYQPIPKPFLDFETTQKYFIEWTKKVINLGDNLPLQISSIRTTSPFLRGTSVTVPKQTYDSDDTYLYAIDTILEFETSTKWPDEILALQKVKTAFLQKLGEVYCSSNSGASFNIVCKNYGHSDSESNNFILVDGVSPLTIGNDGISENSGDLLTHEQDLILEIVDSSYTGFIYRVFLKLDREKFFYDRMLKQFKASTPMGKDITSKKAKVATLTRQLRHWNRVYEWRAKHHYEVDSFSKTHYPTFATTCRLFKRWLSCHFLLLESGEGYISSYGVHGVPEEIAELIVASVFSNKSYDFKVYLNSPNSVTSAFIRVLELLSKYKFNEFPLLVNMNLDLDEDDILPSEDTSVDWSVANEHFNNCKKSKTFGGMYVMSPKNQNCEWFGHISALVTNQLKKLSSASLSTLEDLAGTGNTSLAGKIFSSPADKFDFKLVLDPEFCTRSFQAISPLAFKQETDRYLRASDFTKTKNKIADFNLTNKSDNGKEDDLGEYKNIELAIGGTAEGDDHNGKKSVNILEIASKHTRSNPFGLPKMIAFDPASKLKSELELIYNKSAVFFRDVYGGNVIYGLWTPLVHKTNSETSKLKANLGLNIMPTKSKDHVKVNMDAILCEILHLGEDLISEVNVK</sequence>
<proteinExistence type="inferred from homology"/>
<organism evidence="12 13">
    <name type="scientific">Smittium culicis</name>
    <dbReference type="NCBI Taxonomy" id="133412"/>
    <lineage>
        <taxon>Eukaryota</taxon>
        <taxon>Fungi</taxon>
        <taxon>Fungi incertae sedis</taxon>
        <taxon>Zoopagomycota</taxon>
        <taxon>Kickxellomycotina</taxon>
        <taxon>Harpellomycetes</taxon>
        <taxon>Harpellales</taxon>
        <taxon>Legeriomycetaceae</taxon>
        <taxon>Smittium</taxon>
    </lineage>
</organism>
<dbReference type="EMBL" id="LSSM01001904">
    <property type="protein sequence ID" value="OMJ24073.1"/>
    <property type="molecule type" value="Genomic_DNA"/>
</dbReference>
<feature type="compositionally biased region" description="Acidic residues" evidence="5">
    <location>
        <begin position="64"/>
        <end position="79"/>
    </location>
</feature>
<keyword evidence="13" id="KW-1185">Reference proteome</keyword>
<evidence type="ECO:0000259" key="7">
    <source>
        <dbReference type="Pfam" id="PF17403"/>
    </source>
</evidence>
<feature type="compositionally biased region" description="Acidic residues" evidence="5">
    <location>
        <begin position="41"/>
        <end position="54"/>
    </location>
</feature>
<dbReference type="GO" id="GO:0006409">
    <property type="term" value="P:tRNA export from nucleus"/>
    <property type="evidence" value="ECO:0007669"/>
    <property type="project" value="TreeGrafter"/>
</dbReference>
<dbReference type="Pfam" id="PF17403">
    <property type="entry name" value="Nrap_D2"/>
    <property type="match status" value="1"/>
</dbReference>
<comment type="similarity">
    <text evidence="2">Belongs to the NRAP family.</text>
</comment>
<evidence type="ECO:0000256" key="3">
    <source>
        <dbReference type="ARBA" id="ARBA00022884"/>
    </source>
</evidence>
<comment type="subcellular location">
    <subcellularLocation>
        <location evidence="1">Nucleus</location>
        <location evidence="1">Nucleolus</location>
    </subcellularLocation>
</comment>
<evidence type="ECO:0000259" key="6">
    <source>
        <dbReference type="Pfam" id="PF03813"/>
    </source>
</evidence>
<protein>
    <submittedName>
        <fullName evidence="12">Nucleolar protein 6</fullName>
    </submittedName>
</protein>
<evidence type="ECO:0000256" key="1">
    <source>
        <dbReference type="ARBA" id="ARBA00004604"/>
    </source>
</evidence>
<dbReference type="InterPro" id="IPR035367">
    <property type="entry name" value="Nrap_D2"/>
</dbReference>
<dbReference type="InterPro" id="IPR035082">
    <property type="entry name" value="Nrap_D1"/>
</dbReference>
<feature type="compositionally biased region" description="Basic and acidic residues" evidence="5">
    <location>
        <begin position="87"/>
        <end position="98"/>
    </location>
</feature>
<dbReference type="InterPro" id="IPR035371">
    <property type="entry name" value="Nrap_D6"/>
</dbReference>
<reference evidence="13" key="1">
    <citation type="submission" date="2017-01" db="EMBL/GenBank/DDBJ databases">
        <authorList>
            <person name="Wang Y."/>
            <person name="White M."/>
            <person name="Kvist S."/>
            <person name="Moncalvo J.-M."/>
        </authorList>
    </citation>
    <scope>NUCLEOTIDE SEQUENCE [LARGE SCALE GENOMIC DNA]</scope>
    <source>
        <strain evidence="13">ID-206-W2</strain>
    </source>
</reference>
<dbReference type="InterPro" id="IPR035370">
    <property type="entry name" value="Nrap_D5"/>
</dbReference>
<evidence type="ECO:0000256" key="2">
    <source>
        <dbReference type="ARBA" id="ARBA00006674"/>
    </source>
</evidence>
<feature type="domain" description="Nrap protein" evidence="6">
    <location>
        <begin position="224"/>
        <end position="387"/>
    </location>
</feature>
<evidence type="ECO:0000313" key="12">
    <source>
        <dbReference type="EMBL" id="OMJ24073.1"/>
    </source>
</evidence>
<dbReference type="GO" id="GO:0006364">
    <property type="term" value="P:rRNA processing"/>
    <property type="evidence" value="ECO:0007669"/>
    <property type="project" value="TreeGrafter"/>
</dbReference>
<keyword evidence="3" id="KW-0694">RNA-binding</keyword>
<dbReference type="Gene3D" id="1.10.1410.10">
    <property type="match status" value="2"/>
</dbReference>
<dbReference type="InterPro" id="IPR005554">
    <property type="entry name" value="NOL6/Upt22"/>
</dbReference>